<gene>
    <name evidence="2" type="ORF">PAC_12673</name>
</gene>
<evidence type="ECO:0000313" key="2">
    <source>
        <dbReference type="EMBL" id="CZR62776.1"/>
    </source>
</evidence>
<protein>
    <recommendedName>
        <fullName evidence="1">Heterokaryon incompatibility domain-containing protein</fullName>
    </recommendedName>
</protein>
<dbReference type="InterPro" id="IPR010730">
    <property type="entry name" value="HET"/>
</dbReference>
<feature type="domain" description="Heterokaryon incompatibility" evidence="1">
    <location>
        <begin position="62"/>
        <end position="201"/>
    </location>
</feature>
<sequence>MTSQPMSVSGTLHTVNLAKYTYRPMRNKDSIRLIHLHHSVDDSAPITVSILRARLSDAKLEYEALSYTWGNQYSKQIVFCRNPPSVLEVTQNCYSALRRLRNASVRCLWIDAICINQNDDNERSAQVQMMDRVFAIASRVIVDLGEETSGSRLLFNELVEAEQSNKLTGKYTRPWPNDKIIQELDCLFRRPWFSRVWVIQEVVANPCVRIMCGTRQSSWAALHACRMGYAQTRLQEYKSPDGLWQILLDTRSLAASDPRDRVFALLYLLGSGLDIRDQLVDYSQSSEVIFTRVGKLLLSQVGLKLLTATRHGHTREMPSWVPDWSQKHQDNFCRPGDYDDQEFIDREVVVEGAASKTSQFDARCLEHVEPRSGSKDSGLFELQSVGKHLSTLKVKGVRIGTIIYQSGVFSFSDFDDAKHAFLKLLGFFHSGHSDKHLPWCTEGIYLPSDLLAVFRRQWPLDGIEFVEWITRGDYTLMSFDSDVEEIDSRLKADDSYYFTSETVYCFRLAMESCRLFVTEDDTIGIAPQNAQAGDVMIGPYFVERNPRDYRREKLHVTNLAVTSH</sequence>
<evidence type="ECO:0000259" key="1">
    <source>
        <dbReference type="Pfam" id="PF06985"/>
    </source>
</evidence>
<dbReference type="PANTHER" id="PTHR24148">
    <property type="entry name" value="ANKYRIN REPEAT DOMAIN-CONTAINING PROTEIN 39 HOMOLOG-RELATED"/>
    <property type="match status" value="1"/>
</dbReference>
<dbReference type="InterPro" id="IPR052895">
    <property type="entry name" value="HetReg/Transcr_Mod"/>
</dbReference>
<dbReference type="STRING" id="576137.A0A1L7XCQ5"/>
<dbReference type="Proteomes" id="UP000184330">
    <property type="component" value="Unassembled WGS sequence"/>
</dbReference>
<dbReference type="Pfam" id="PF06985">
    <property type="entry name" value="HET"/>
    <property type="match status" value="1"/>
</dbReference>
<proteinExistence type="predicted"/>
<dbReference type="EMBL" id="FJOG01000021">
    <property type="protein sequence ID" value="CZR62776.1"/>
    <property type="molecule type" value="Genomic_DNA"/>
</dbReference>
<reference evidence="2 3" key="1">
    <citation type="submission" date="2016-03" db="EMBL/GenBank/DDBJ databases">
        <authorList>
            <person name="Ploux O."/>
        </authorList>
    </citation>
    <scope>NUCLEOTIDE SEQUENCE [LARGE SCALE GENOMIC DNA]</scope>
    <source>
        <strain evidence="2 3">UAMH 11012</strain>
    </source>
</reference>
<dbReference type="PANTHER" id="PTHR24148:SF79">
    <property type="entry name" value="HETEROKARYON INCOMPATIBILITY DOMAIN-CONTAINING PROTEIN"/>
    <property type="match status" value="1"/>
</dbReference>
<accession>A0A1L7XCQ5</accession>
<keyword evidence="3" id="KW-1185">Reference proteome</keyword>
<dbReference type="AlphaFoldDB" id="A0A1L7XCQ5"/>
<dbReference type="OrthoDB" id="2157530at2759"/>
<name>A0A1L7XCQ5_9HELO</name>
<evidence type="ECO:0000313" key="3">
    <source>
        <dbReference type="Proteomes" id="UP000184330"/>
    </source>
</evidence>
<organism evidence="2 3">
    <name type="scientific">Phialocephala subalpina</name>
    <dbReference type="NCBI Taxonomy" id="576137"/>
    <lineage>
        <taxon>Eukaryota</taxon>
        <taxon>Fungi</taxon>
        <taxon>Dikarya</taxon>
        <taxon>Ascomycota</taxon>
        <taxon>Pezizomycotina</taxon>
        <taxon>Leotiomycetes</taxon>
        <taxon>Helotiales</taxon>
        <taxon>Mollisiaceae</taxon>
        <taxon>Phialocephala</taxon>
        <taxon>Phialocephala fortinii species complex</taxon>
    </lineage>
</organism>